<keyword evidence="1" id="KW-0472">Membrane</keyword>
<reference evidence="2" key="1">
    <citation type="submission" date="2009-07" db="EMBL/GenBank/DDBJ databases">
        <authorList>
            <consortium name="US DOE Joint Genome Institute (JGI-PGF)"/>
            <person name="Lucas S."/>
            <person name="Copeland A."/>
            <person name="Lapidus A."/>
            <person name="Glavina del Rio T."/>
            <person name="Tice H."/>
            <person name="Bruce D."/>
            <person name="Goodwin L."/>
            <person name="Pitluck S."/>
            <person name="Larimer F."/>
            <person name="Land M.L."/>
            <person name="Mouttaki H."/>
            <person name="He Z."/>
            <person name="Zhou J."/>
            <person name="Hemme C.L."/>
        </authorList>
    </citation>
    <scope>NUCLEOTIDE SEQUENCE [LARGE SCALE GENOMIC DNA]</scope>
    <source>
        <strain evidence="2">DSM 2782</strain>
    </source>
</reference>
<dbReference type="EMBL" id="ACXX02000004">
    <property type="protein sequence ID" value="EGD48179.1"/>
    <property type="molecule type" value="Genomic_DNA"/>
</dbReference>
<dbReference type="Proteomes" id="UP000003860">
    <property type="component" value="Unassembled WGS sequence"/>
</dbReference>
<accession>F1TAX5</accession>
<sequence>MNKKSTVILGLYDLFLAIAAIFIGIQMLQSNSGIFSEYPTEWLCKLPFNSWVQPGIIAILVFGAGNIFSSIMCLKNSPNKSWLSSALVGFLLLICVIAQVIILGEWYLPSVEFFVAGILQIILSGYVLISKKIS</sequence>
<reference evidence="2" key="2">
    <citation type="submission" date="2011-01" db="EMBL/GenBank/DDBJ databases">
        <title>The Non-contiguous Finished genome of Clostridium papyrosolvens.</title>
        <authorList>
            <person name="Lucas S."/>
            <person name="Copeland A."/>
            <person name="Lapidus A."/>
            <person name="Cheng J.-F."/>
            <person name="Goodwin L."/>
            <person name="Pitluck S."/>
            <person name="Misra M."/>
            <person name="Chertkov O."/>
            <person name="Detter J.C."/>
            <person name="Han C."/>
            <person name="Tapia R."/>
            <person name="Land M."/>
            <person name="Hauser L."/>
            <person name="Kyrpides N."/>
            <person name="Ivanova N."/>
            <person name="Pagani I."/>
            <person name="Mouttaki H."/>
            <person name="He Z."/>
            <person name="Zhou J."/>
            <person name="Hemme C.L."/>
            <person name="Woyke T."/>
        </authorList>
    </citation>
    <scope>NUCLEOTIDE SEQUENCE [LARGE SCALE GENOMIC DNA]</scope>
    <source>
        <strain evidence="2">DSM 2782</strain>
    </source>
</reference>
<feature type="transmembrane region" description="Helical" evidence="1">
    <location>
        <begin position="7"/>
        <end position="28"/>
    </location>
</feature>
<dbReference type="eggNOG" id="ENOG5032XJJ">
    <property type="taxonomic scope" value="Bacteria"/>
</dbReference>
<proteinExistence type="predicted"/>
<feature type="transmembrane region" description="Helical" evidence="1">
    <location>
        <begin position="86"/>
        <end position="107"/>
    </location>
</feature>
<keyword evidence="1" id="KW-0812">Transmembrane</keyword>
<dbReference type="AlphaFoldDB" id="F1TAX5"/>
<gene>
    <name evidence="2" type="ORF">Cpap_2329</name>
</gene>
<name>F1TAX5_9FIRM</name>
<comment type="caution">
    <text evidence="2">The sequence shown here is derived from an EMBL/GenBank/DDBJ whole genome shotgun (WGS) entry which is preliminary data.</text>
</comment>
<protein>
    <submittedName>
        <fullName evidence="2">Uncharacterized protein</fullName>
    </submittedName>
</protein>
<organism evidence="2 3">
    <name type="scientific">Ruminiclostridium papyrosolvens DSM 2782</name>
    <dbReference type="NCBI Taxonomy" id="588581"/>
    <lineage>
        <taxon>Bacteria</taxon>
        <taxon>Bacillati</taxon>
        <taxon>Bacillota</taxon>
        <taxon>Clostridia</taxon>
        <taxon>Eubacteriales</taxon>
        <taxon>Oscillospiraceae</taxon>
        <taxon>Ruminiclostridium</taxon>
    </lineage>
</organism>
<dbReference type="RefSeq" id="WP_004618221.1">
    <property type="nucleotide sequence ID" value="NZ_ACXX02000004.1"/>
</dbReference>
<evidence type="ECO:0000256" key="1">
    <source>
        <dbReference type="SAM" id="Phobius"/>
    </source>
</evidence>
<evidence type="ECO:0000313" key="2">
    <source>
        <dbReference type="EMBL" id="EGD48179.1"/>
    </source>
</evidence>
<keyword evidence="1" id="KW-1133">Transmembrane helix</keyword>
<feature type="transmembrane region" description="Helical" evidence="1">
    <location>
        <begin position="48"/>
        <end position="74"/>
    </location>
</feature>
<dbReference type="STRING" id="588581.Cpap_2329"/>
<dbReference type="OrthoDB" id="2439941at2"/>
<keyword evidence="3" id="KW-1185">Reference proteome</keyword>
<evidence type="ECO:0000313" key="3">
    <source>
        <dbReference type="Proteomes" id="UP000003860"/>
    </source>
</evidence>
<feature type="transmembrane region" description="Helical" evidence="1">
    <location>
        <begin position="113"/>
        <end position="129"/>
    </location>
</feature>